<organism evidence="2 3">
    <name type="scientific">Patagioenas fasciata monilis</name>
    <dbReference type="NCBI Taxonomy" id="372326"/>
    <lineage>
        <taxon>Eukaryota</taxon>
        <taxon>Metazoa</taxon>
        <taxon>Chordata</taxon>
        <taxon>Craniata</taxon>
        <taxon>Vertebrata</taxon>
        <taxon>Euteleostomi</taxon>
        <taxon>Archelosauria</taxon>
        <taxon>Archosauria</taxon>
        <taxon>Dinosauria</taxon>
        <taxon>Saurischia</taxon>
        <taxon>Theropoda</taxon>
        <taxon>Coelurosauria</taxon>
        <taxon>Aves</taxon>
        <taxon>Neognathae</taxon>
        <taxon>Neoaves</taxon>
        <taxon>Columbimorphae</taxon>
        <taxon>Columbiformes</taxon>
        <taxon>Columbidae</taxon>
        <taxon>Patagioenas</taxon>
    </lineage>
</organism>
<dbReference type="EMBL" id="LSYS01001150">
    <property type="protein sequence ID" value="OPJ89806.1"/>
    <property type="molecule type" value="Genomic_DNA"/>
</dbReference>
<keyword evidence="3" id="KW-1185">Reference proteome</keyword>
<protein>
    <submittedName>
        <fullName evidence="2">Uncharacterized protein</fullName>
    </submittedName>
</protein>
<dbReference type="Proteomes" id="UP000190648">
    <property type="component" value="Unassembled WGS sequence"/>
</dbReference>
<evidence type="ECO:0000313" key="3">
    <source>
        <dbReference type="Proteomes" id="UP000190648"/>
    </source>
</evidence>
<sequence>MVEGVLSMGAVPGLGHPKCCLDLTLESTSMHEAKPGQVEHRADWSEQGRAGSAGGHVDVPVAGQESKGGGGGEMMERSWNGQQDGHWQIPIASSRDLGKSREGRNIPLSTGPDTKANSRIYNAAVLPGPAGHTQLPRQWEGAVRGKETDPRSIQSSRSRRRPNQDPTKDIP</sequence>
<name>A0A1V4KZI3_PATFA</name>
<accession>A0A1V4KZI3</accession>
<reference evidence="2 3" key="1">
    <citation type="submission" date="2016-02" db="EMBL/GenBank/DDBJ databases">
        <title>Band-tailed pigeon sequencing and assembly.</title>
        <authorList>
            <person name="Soares A.E."/>
            <person name="Novak B.J."/>
            <person name="Rice E.S."/>
            <person name="O'Connell B."/>
            <person name="Chang D."/>
            <person name="Weber S."/>
            <person name="Shapiro B."/>
        </authorList>
    </citation>
    <scope>NUCLEOTIDE SEQUENCE [LARGE SCALE GENOMIC DNA]</scope>
    <source>
        <strain evidence="2">BTP2013</strain>
        <tissue evidence="2">Blood</tissue>
    </source>
</reference>
<proteinExistence type="predicted"/>
<gene>
    <name evidence="2" type="ORF">AV530_003944</name>
</gene>
<feature type="compositionally biased region" description="Basic and acidic residues" evidence="1">
    <location>
        <begin position="162"/>
        <end position="171"/>
    </location>
</feature>
<dbReference type="AlphaFoldDB" id="A0A1V4KZI3"/>
<feature type="region of interest" description="Disordered" evidence="1">
    <location>
        <begin position="38"/>
        <end position="171"/>
    </location>
</feature>
<evidence type="ECO:0000313" key="2">
    <source>
        <dbReference type="EMBL" id="OPJ89806.1"/>
    </source>
</evidence>
<evidence type="ECO:0000256" key="1">
    <source>
        <dbReference type="SAM" id="MobiDB-lite"/>
    </source>
</evidence>
<comment type="caution">
    <text evidence="2">The sequence shown here is derived from an EMBL/GenBank/DDBJ whole genome shotgun (WGS) entry which is preliminary data.</text>
</comment>
<feature type="compositionally biased region" description="Polar residues" evidence="1">
    <location>
        <begin position="107"/>
        <end position="120"/>
    </location>
</feature>